<protein>
    <recommendedName>
        <fullName evidence="1">Pepco domain-containing protein</fullName>
    </recommendedName>
</protein>
<evidence type="ECO:0000313" key="3">
    <source>
        <dbReference type="Proteomes" id="UP000533306"/>
    </source>
</evidence>
<gene>
    <name evidence="2" type="ORF">HNR59_003742</name>
</gene>
<evidence type="ECO:0000259" key="1">
    <source>
        <dbReference type="Pfam" id="PF24393"/>
    </source>
</evidence>
<dbReference type="Proteomes" id="UP000533306">
    <property type="component" value="Unassembled WGS sequence"/>
</dbReference>
<accession>A0A7W9S7D5</accession>
<dbReference type="RefSeq" id="WP_183832527.1">
    <property type="nucleotide sequence ID" value="NZ_JACHEU010000005.1"/>
</dbReference>
<reference evidence="2 3" key="1">
    <citation type="submission" date="2020-08" db="EMBL/GenBank/DDBJ databases">
        <title>Genomic Encyclopedia of Type Strains, Phase IV (KMG-IV): sequencing the most valuable type-strain genomes for metagenomic binning, comparative biology and taxonomic classification.</title>
        <authorList>
            <person name="Goeker M."/>
        </authorList>
    </citation>
    <scope>NUCLEOTIDE SEQUENCE [LARGE SCALE GENOMIC DNA]</scope>
    <source>
        <strain evidence="2 3">DSM 11099</strain>
    </source>
</reference>
<keyword evidence="3" id="KW-1185">Reference proteome</keyword>
<dbReference type="AlphaFoldDB" id="A0A7W9S7D5"/>
<dbReference type="InterPro" id="IPR056947">
    <property type="entry name" value="Pepco_dom"/>
</dbReference>
<comment type="caution">
    <text evidence="2">The sequence shown here is derived from an EMBL/GenBank/DDBJ whole genome shotgun (WGS) entry which is preliminary data.</text>
</comment>
<sequence length="111" mass="12023">MSDQISVIVAVDAPMTAKEKVRGAFPSWQTPPRHMHVSLDNALIEENMLEMINKFGNRLLASTPPEQGFEVDEIELTLSIDAKGGVSLIGSVEVGGHAGIKVKLKRKASQN</sequence>
<dbReference type="EMBL" id="JACHEU010000005">
    <property type="protein sequence ID" value="MBB6014348.1"/>
    <property type="molecule type" value="Genomic_DNA"/>
</dbReference>
<proteinExistence type="predicted"/>
<organism evidence="2 3">
    <name type="scientific">Aquamicrobium lusatiense</name>
    <dbReference type="NCBI Taxonomy" id="89772"/>
    <lineage>
        <taxon>Bacteria</taxon>
        <taxon>Pseudomonadati</taxon>
        <taxon>Pseudomonadota</taxon>
        <taxon>Alphaproteobacteria</taxon>
        <taxon>Hyphomicrobiales</taxon>
        <taxon>Phyllobacteriaceae</taxon>
        <taxon>Aquamicrobium</taxon>
    </lineage>
</organism>
<name>A0A7W9S7D5_9HYPH</name>
<dbReference type="Pfam" id="PF24393">
    <property type="entry name" value="Pepco"/>
    <property type="match status" value="1"/>
</dbReference>
<feature type="domain" description="Pepco" evidence="1">
    <location>
        <begin position="22"/>
        <end position="106"/>
    </location>
</feature>
<evidence type="ECO:0000313" key="2">
    <source>
        <dbReference type="EMBL" id="MBB6014348.1"/>
    </source>
</evidence>